<dbReference type="Proteomes" id="UP000255277">
    <property type="component" value="Unassembled WGS sequence"/>
</dbReference>
<reference evidence="1 2" key="1">
    <citation type="submission" date="2018-06" db="EMBL/GenBank/DDBJ databases">
        <authorList>
            <consortium name="Pathogen Informatics"/>
            <person name="Doyle S."/>
        </authorList>
    </citation>
    <scope>NUCLEOTIDE SEQUENCE [LARGE SCALE GENOMIC DNA]</scope>
    <source>
        <strain evidence="1 2">NCTC12195</strain>
    </source>
</reference>
<dbReference type="InterPro" id="IPR043168">
    <property type="entry name" value="DegV_C"/>
</dbReference>
<name>A0A380FIA9_STAGA</name>
<dbReference type="EMBL" id="UHDK01000001">
    <property type="protein sequence ID" value="SUM33066.1"/>
    <property type="molecule type" value="Genomic_DNA"/>
</dbReference>
<accession>A0A380FIA9</accession>
<gene>
    <name evidence="1" type="ORF">NCTC12195_02519</name>
</gene>
<dbReference type="SUPFAM" id="SSF82549">
    <property type="entry name" value="DAK1/DegV-like"/>
    <property type="match status" value="1"/>
</dbReference>
<sequence>MQNIIEFVDKIKKHFTEEFNFTQYDTNVTTPVISTHTGQGAIGLVVLRS</sequence>
<dbReference type="Gene3D" id="3.30.1180.10">
    <property type="match status" value="1"/>
</dbReference>
<evidence type="ECO:0000313" key="1">
    <source>
        <dbReference type="EMBL" id="SUM33066.1"/>
    </source>
</evidence>
<protein>
    <submittedName>
        <fullName evidence="1">DegV family protein</fullName>
    </submittedName>
</protein>
<evidence type="ECO:0000313" key="2">
    <source>
        <dbReference type="Proteomes" id="UP000255277"/>
    </source>
</evidence>
<organism evidence="1 2">
    <name type="scientific">Staphylococcus gallinarum</name>
    <dbReference type="NCBI Taxonomy" id="1293"/>
    <lineage>
        <taxon>Bacteria</taxon>
        <taxon>Bacillati</taxon>
        <taxon>Bacillota</taxon>
        <taxon>Bacilli</taxon>
        <taxon>Bacillales</taxon>
        <taxon>Staphylococcaceae</taxon>
        <taxon>Staphylococcus</taxon>
    </lineage>
</organism>
<dbReference type="AlphaFoldDB" id="A0A380FIA9"/>
<proteinExistence type="predicted"/>